<gene>
    <name evidence="9" type="ORF">HQN59_18950</name>
</gene>
<dbReference type="GO" id="GO:0046656">
    <property type="term" value="P:folic acid biosynthetic process"/>
    <property type="evidence" value="ECO:0007669"/>
    <property type="project" value="UniProtKB-KW"/>
</dbReference>
<evidence type="ECO:0000256" key="6">
    <source>
        <dbReference type="ARBA" id="ARBA00023239"/>
    </source>
</evidence>
<keyword evidence="6" id="KW-0456">Lyase</keyword>
<organism evidence="9 10">
    <name type="scientific">Piscinibacter koreensis</name>
    <dbReference type="NCBI Taxonomy" id="2742824"/>
    <lineage>
        <taxon>Bacteria</taxon>
        <taxon>Pseudomonadati</taxon>
        <taxon>Pseudomonadota</taxon>
        <taxon>Betaproteobacteria</taxon>
        <taxon>Burkholderiales</taxon>
        <taxon>Sphaerotilaceae</taxon>
        <taxon>Piscinibacter</taxon>
    </lineage>
</organism>
<keyword evidence="10" id="KW-1185">Reference proteome</keyword>
<evidence type="ECO:0000256" key="3">
    <source>
        <dbReference type="ARBA" id="ARBA00005708"/>
    </source>
</evidence>
<feature type="domain" description="Dihydroneopterin aldolase/epimerase" evidence="8">
    <location>
        <begin position="4"/>
        <end position="114"/>
    </location>
</feature>
<comment type="pathway">
    <text evidence="2">Cofactor biosynthesis; tetrahydrofolate biosynthesis; 2-amino-4-hydroxy-6-hydroxymethyl-7,8-dihydropteridine diphosphate from 7,8-dihydroneopterin triphosphate: step 3/4.</text>
</comment>
<sequence>MDVLFLEGLEVPCRVGCSAPERATPQSLRVGVRLFCGSLQKAGLADDLEATVDYRLAGDMIDAVQDGEYLLIERVAEVLAEVALRHPLVQSVEVTVRKRPPVQGLEWAGVQITRDRG</sequence>
<dbReference type="GO" id="GO:0005737">
    <property type="term" value="C:cytoplasm"/>
    <property type="evidence" value="ECO:0007669"/>
    <property type="project" value="TreeGrafter"/>
</dbReference>
<accession>A0A7Y6TY85</accession>
<evidence type="ECO:0000313" key="10">
    <source>
        <dbReference type="Proteomes" id="UP000529637"/>
    </source>
</evidence>
<dbReference type="InterPro" id="IPR006157">
    <property type="entry name" value="FolB_dom"/>
</dbReference>
<comment type="caution">
    <text evidence="9">The sequence shown here is derived from an EMBL/GenBank/DDBJ whole genome shotgun (WGS) entry which is preliminary data.</text>
</comment>
<dbReference type="Gene3D" id="3.30.1130.10">
    <property type="match status" value="1"/>
</dbReference>
<evidence type="ECO:0000256" key="5">
    <source>
        <dbReference type="ARBA" id="ARBA00022909"/>
    </source>
</evidence>
<dbReference type="RefSeq" id="WP_176070680.1">
    <property type="nucleotide sequence ID" value="NZ_JABWMJ010000009.1"/>
</dbReference>
<dbReference type="InterPro" id="IPR006156">
    <property type="entry name" value="Dihydroneopterin_aldolase"/>
</dbReference>
<dbReference type="SUPFAM" id="SSF55620">
    <property type="entry name" value="Tetrahydrobiopterin biosynthesis enzymes-like"/>
    <property type="match status" value="1"/>
</dbReference>
<keyword evidence="5" id="KW-0289">Folate biosynthesis</keyword>
<protein>
    <recommendedName>
        <fullName evidence="4">dihydroneopterin aldolase</fullName>
        <ecNumber evidence="4">4.1.2.25</ecNumber>
    </recommendedName>
    <alternativeName>
        <fullName evidence="7">7,8-dihydroneopterin aldolase</fullName>
    </alternativeName>
</protein>
<evidence type="ECO:0000256" key="7">
    <source>
        <dbReference type="ARBA" id="ARBA00032903"/>
    </source>
</evidence>
<dbReference type="PANTHER" id="PTHR42844:SF1">
    <property type="entry name" value="DIHYDRONEOPTERIN ALDOLASE 1-RELATED"/>
    <property type="match status" value="1"/>
</dbReference>
<dbReference type="PANTHER" id="PTHR42844">
    <property type="entry name" value="DIHYDRONEOPTERIN ALDOLASE 1-RELATED"/>
    <property type="match status" value="1"/>
</dbReference>
<dbReference type="SMART" id="SM00905">
    <property type="entry name" value="FolB"/>
    <property type="match status" value="1"/>
</dbReference>
<dbReference type="NCBIfam" id="TIGR00526">
    <property type="entry name" value="folB_dom"/>
    <property type="match status" value="1"/>
</dbReference>
<comment type="similarity">
    <text evidence="3">Belongs to the DHNA family.</text>
</comment>
<evidence type="ECO:0000256" key="1">
    <source>
        <dbReference type="ARBA" id="ARBA00001353"/>
    </source>
</evidence>
<dbReference type="Proteomes" id="UP000529637">
    <property type="component" value="Unassembled WGS sequence"/>
</dbReference>
<dbReference type="InterPro" id="IPR043133">
    <property type="entry name" value="GTP-CH-I_C/QueF"/>
</dbReference>
<dbReference type="EMBL" id="JABWMJ010000009">
    <property type="protein sequence ID" value="NUZ07847.1"/>
    <property type="molecule type" value="Genomic_DNA"/>
</dbReference>
<evidence type="ECO:0000259" key="8">
    <source>
        <dbReference type="SMART" id="SM00905"/>
    </source>
</evidence>
<reference evidence="9 10" key="1">
    <citation type="submission" date="2020-06" db="EMBL/GenBank/DDBJ databases">
        <title>Schlegella sp. ID0723 isolated from air conditioner.</title>
        <authorList>
            <person name="Kim D.Y."/>
            <person name="Kim D.-U."/>
        </authorList>
    </citation>
    <scope>NUCLEOTIDE SEQUENCE [LARGE SCALE GENOMIC DNA]</scope>
    <source>
        <strain evidence="9 10">ID0723</strain>
    </source>
</reference>
<dbReference type="AlphaFoldDB" id="A0A7Y6TY85"/>
<dbReference type="EC" id="4.1.2.25" evidence="4"/>
<comment type="catalytic activity">
    <reaction evidence="1">
        <text>7,8-dihydroneopterin = 6-hydroxymethyl-7,8-dihydropterin + glycolaldehyde</text>
        <dbReference type="Rhea" id="RHEA:10540"/>
        <dbReference type="ChEBI" id="CHEBI:17001"/>
        <dbReference type="ChEBI" id="CHEBI:17071"/>
        <dbReference type="ChEBI" id="CHEBI:44841"/>
        <dbReference type="EC" id="4.1.2.25"/>
    </reaction>
</comment>
<dbReference type="GO" id="GO:0004150">
    <property type="term" value="F:dihydroneopterin aldolase activity"/>
    <property type="evidence" value="ECO:0007669"/>
    <property type="project" value="UniProtKB-EC"/>
</dbReference>
<dbReference type="Pfam" id="PF02152">
    <property type="entry name" value="FolB"/>
    <property type="match status" value="1"/>
</dbReference>
<name>A0A7Y6TY85_9BURK</name>
<proteinExistence type="inferred from homology"/>
<evidence type="ECO:0000256" key="4">
    <source>
        <dbReference type="ARBA" id="ARBA00013043"/>
    </source>
</evidence>
<evidence type="ECO:0000256" key="2">
    <source>
        <dbReference type="ARBA" id="ARBA00005013"/>
    </source>
</evidence>
<evidence type="ECO:0000313" key="9">
    <source>
        <dbReference type="EMBL" id="NUZ07847.1"/>
    </source>
</evidence>